<dbReference type="Proteomes" id="UP000051790">
    <property type="component" value="Unassembled WGS sequence"/>
</dbReference>
<accession>A0A0R1RK96</accession>
<protein>
    <submittedName>
        <fullName evidence="1">5-nitroimidazole antibiotic resistance</fullName>
    </submittedName>
</protein>
<reference evidence="1 2" key="1">
    <citation type="journal article" date="2015" name="Genome Announc.">
        <title>Expanding the biotechnology potential of lactobacilli through comparative genomics of 213 strains and associated genera.</title>
        <authorList>
            <person name="Sun Z."/>
            <person name="Harris H.M."/>
            <person name="McCann A."/>
            <person name="Guo C."/>
            <person name="Argimon S."/>
            <person name="Zhang W."/>
            <person name="Yang X."/>
            <person name="Jeffery I.B."/>
            <person name="Cooney J.C."/>
            <person name="Kagawa T.F."/>
            <person name="Liu W."/>
            <person name="Song Y."/>
            <person name="Salvetti E."/>
            <person name="Wrobel A."/>
            <person name="Rasinkangas P."/>
            <person name="Parkhill J."/>
            <person name="Rea M.C."/>
            <person name="O'Sullivan O."/>
            <person name="Ritari J."/>
            <person name="Douillard F.P."/>
            <person name="Paul Ross R."/>
            <person name="Yang R."/>
            <person name="Briner A.E."/>
            <person name="Felis G.E."/>
            <person name="de Vos W.M."/>
            <person name="Barrangou R."/>
            <person name="Klaenhammer T.R."/>
            <person name="Caufield P.W."/>
            <person name="Cui Y."/>
            <person name="Zhang H."/>
            <person name="O'Toole P.W."/>
        </authorList>
    </citation>
    <scope>NUCLEOTIDE SEQUENCE [LARGE SCALE GENOMIC DNA]</scope>
    <source>
        <strain evidence="1 2">DSM 13343</strain>
    </source>
</reference>
<evidence type="ECO:0000313" key="1">
    <source>
        <dbReference type="EMBL" id="KRL54099.1"/>
    </source>
</evidence>
<proteinExistence type="predicted"/>
<dbReference type="PANTHER" id="PTHR34071">
    <property type="entry name" value="5-NITROIMIDAZOLE ANTIBIOTICS RESISTANCE PROTEIN, NIMA-FAMILY-RELATED PROTEIN-RELATED"/>
    <property type="match status" value="1"/>
</dbReference>
<dbReference type="Gene3D" id="2.30.110.10">
    <property type="entry name" value="Electron Transport, Fmn-binding Protein, Chain A"/>
    <property type="match status" value="1"/>
</dbReference>
<organism evidence="1 2">
    <name type="scientific">Lacticaseibacillus manihotivorans DSM 13343 = JCM 12514</name>
    <dbReference type="NCBI Taxonomy" id="1423769"/>
    <lineage>
        <taxon>Bacteria</taxon>
        <taxon>Bacillati</taxon>
        <taxon>Bacillota</taxon>
        <taxon>Bacilli</taxon>
        <taxon>Lactobacillales</taxon>
        <taxon>Lactobacillaceae</taxon>
        <taxon>Lacticaseibacillus</taxon>
    </lineage>
</organism>
<evidence type="ECO:0000313" key="2">
    <source>
        <dbReference type="Proteomes" id="UP000051790"/>
    </source>
</evidence>
<dbReference type="Pfam" id="PF12900">
    <property type="entry name" value="Pyridox_ox_2"/>
    <property type="match status" value="1"/>
</dbReference>
<dbReference type="PATRIC" id="fig|1423769.4.peg.3182"/>
<dbReference type="InterPro" id="IPR012349">
    <property type="entry name" value="Split_barrel_FMN-bd"/>
</dbReference>
<gene>
    <name evidence="1" type="ORF">FD01_GL002951</name>
</gene>
<dbReference type="PANTHER" id="PTHR34071:SF2">
    <property type="entry name" value="FLAVIN-NUCLEOTIDE-BINDING PROTEIN"/>
    <property type="match status" value="1"/>
</dbReference>
<dbReference type="AlphaFoldDB" id="A0A0R1RK96"/>
<name>A0A0R1RK96_9LACO</name>
<sequence length="165" mass="18482">MRRRERQIELPEIKAIIEQCKVMHIAMNDQPFPYVVPTNYGYEWQDDTLILYSHGARQGKKRTLIANDPHVCVEIDGGATLMAAGQNAPHYSAAYQSVIGFGIAELVDDVAVKRHALDLLMQHETGRQLDAFDALPDHKIQGVGVIKITLTEFSGKAHHLPMPEQ</sequence>
<dbReference type="SUPFAM" id="SSF50475">
    <property type="entry name" value="FMN-binding split barrel"/>
    <property type="match status" value="1"/>
</dbReference>
<dbReference type="EMBL" id="AZEU01000004">
    <property type="protein sequence ID" value="KRL54099.1"/>
    <property type="molecule type" value="Genomic_DNA"/>
</dbReference>
<dbReference type="InterPro" id="IPR024747">
    <property type="entry name" value="Pyridox_Oxase-rel"/>
</dbReference>
<comment type="caution">
    <text evidence="1">The sequence shown here is derived from an EMBL/GenBank/DDBJ whole genome shotgun (WGS) entry which is preliminary data.</text>
</comment>
<keyword evidence="2" id="KW-1185">Reference proteome</keyword>
<dbReference type="OrthoDB" id="9794935at2"/>